<feature type="region of interest" description="Disordered" evidence="2">
    <location>
        <begin position="1123"/>
        <end position="1142"/>
    </location>
</feature>
<feature type="compositionally biased region" description="Basic and acidic residues" evidence="2">
    <location>
        <begin position="384"/>
        <end position="393"/>
    </location>
</feature>
<feature type="compositionally biased region" description="Polar residues" evidence="2">
    <location>
        <begin position="351"/>
        <end position="366"/>
    </location>
</feature>
<feature type="region of interest" description="Disordered" evidence="2">
    <location>
        <begin position="810"/>
        <end position="858"/>
    </location>
</feature>
<name>A0A4S9UYN8_AURPU</name>
<keyword evidence="3" id="KW-1133">Transmembrane helix</keyword>
<sequence length="1230" mass="141340">MFTSGISTWLFILLVLSSLAFIVIAYPFLQLLWNIFAALVAFITWIPRTSLQASHSSRMTANLCKFPIVPWVMDCNTSKTSKTSVLLEVRVCDTTSDAMDAFSNSPDEFFDVTRVLAKFRRDLAPIADKLPLDAAHQVIDDITMLKVKLRRYDDDHDLLLRKIDLTSTALVDRYSSLSDPPWYSMLSDLYLQSFGIRTAQKRFQSDVAFALDDWSTDLGHLYDQLGLLIKRFKETFIHTQELVVATDVSYQKTEKQKGYWMWVVNHPVTPYQLAHVDKLNSHVQLLDLLHKSWPLLNATRDNIEIAQASINAARDKSEQEDEYRWPLDEGDESSGFDNTRELQRPRHSWRRTTSANSSHSHTQARQLSKPPIASTAPSPSFKRRSADFRRRRDRLSTQDSSAWPLAFERLGSSSFLGLAGWTLIMVVLALLVLIAWTIPFIRSVWRFAVIPYSIWIRLADSTTAQSTQLHPSNLPSYSTLCGIPILSHIVDCNPNGEVHPTESLSSSIALLADDPGEWIRTCRLLETLSAQLSSYAETEDQIIDLTLELEFHDVEMDLLLRRVARSSSSIVDVYEKLRGRKWNNSLPPIVHWLFGDHIGDDFRRDVKLALDVWTHSLTELSGSIQHIKEICNSTREHAEALKSKALVAMNNKKPEQGLWLWKTRFTTNEEHTRQIVNKHDEFLYALSQTHNLLESTAKNIDTINHRLNRAKARISDQLQKVLVTSSTRTRLNGDIMEEFREVIGVADHTRRDRDALRVATEEELDESSRFRSSKADSEDDLEDDREDDLEWLEHDLKDDLHGHYDQLTSDSRGRYDLSNNGTHESRHDRAPRSQPPWRESFYDTHTASHSRPQSRQRDTTIRINLPPLPFFPRVFRALKAISTSDWAIPLLLTALTLWIWEIPSAALFWKPAAGLASLSDNLTGPVKGIPKNFGAGLKHQMCKIPGVPTLLHCPRPEKQTKAKPKKWKPRKEKPVYPNKWTQVYFSINDQRRDMVSSGIDLEYETGREVMNHMSRLWANLDQQNVYYKLYDASMQRQCKARLSAYNKLPAQIRFGFLYGSDWEEFMYDLQYSYTDAIERFTQISASFVGVREKTDGLLKAVRGMLATGRRKHIPKRSSLSSDMKNLFRHPEERQEEDDDEVDVEDHDWVVNLEEMQSLLVELQRTHNYVLEKMVEMKLHISTNIELSKQEAATGKRPAFLEPIMASLRKEVKGSGYPRLPTLTDAPRTGG</sequence>
<feature type="compositionally biased region" description="Acidic residues" evidence="2">
    <location>
        <begin position="1133"/>
        <end position="1142"/>
    </location>
</feature>
<dbReference type="Proteomes" id="UP000305064">
    <property type="component" value="Unassembled WGS sequence"/>
</dbReference>
<feature type="transmembrane region" description="Helical" evidence="3">
    <location>
        <begin position="415"/>
        <end position="438"/>
    </location>
</feature>
<protein>
    <submittedName>
        <fullName evidence="4">Uncharacterized protein</fullName>
    </submittedName>
</protein>
<feature type="compositionally biased region" description="Polar residues" evidence="2">
    <location>
        <begin position="843"/>
        <end position="853"/>
    </location>
</feature>
<feature type="transmembrane region" description="Helical" evidence="3">
    <location>
        <begin position="6"/>
        <end position="24"/>
    </location>
</feature>
<dbReference type="EMBL" id="QZBJ01000015">
    <property type="protein sequence ID" value="THY76560.1"/>
    <property type="molecule type" value="Genomic_DNA"/>
</dbReference>
<gene>
    <name evidence="4" type="ORF">D6C94_03005</name>
</gene>
<feature type="region of interest" description="Disordered" evidence="2">
    <location>
        <begin position="759"/>
        <end position="785"/>
    </location>
</feature>
<feature type="transmembrane region" description="Helical" evidence="3">
    <location>
        <begin position="31"/>
        <end position="47"/>
    </location>
</feature>
<proteinExistence type="predicted"/>
<evidence type="ECO:0000256" key="3">
    <source>
        <dbReference type="SAM" id="Phobius"/>
    </source>
</evidence>
<keyword evidence="3" id="KW-0472">Membrane</keyword>
<feature type="compositionally biased region" description="Basic residues" evidence="2">
    <location>
        <begin position="961"/>
        <end position="971"/>
    </location>
</feature>
<accession>A0A4S9UYN8</accession>
<evidence type="ECO:0000256" key="2">
    <source>
        <dbReference type="SAM" id="MobiDB-lite"/>
    </source>
</evidence>
<comment type="caution">
    <text evidence="4">The sequence shown here is derived from an EMBL/GenBank/DDBJ whole genome shotgun (WGS) entry which is preliminary data.</text>
</comment>
<feature type="compositionally biased region" description="Basic and acidic residues" evidence="2">
    <location>
        <begin position="759"/>
        <end position="776"/>
    </location>
</feature>
<evidence type="ECO:0000313" key="4">
    <source>
        <dbReference type="EMBL" id="THY76560.1"/>
    </source>
</evidence>
<feature type="coiled-coil region" evidence="1">
    <location>
        <begin position="693"/>
        <end position="720"/>
    </location>
</feature>
<keyword evidence="1" id="KW-0175">Coiled coil</keyword>
<evidence type="ECO:0000256" key="1">
    <source>
        <dbReference type="SAM" id="Coils"/>
    </source>
</evidence>
<organism evidence="4 5">
    <name type="scientific">Aureobasidium pullulans</name>
    <name type="common">Black yeast</name>
    <name type="synonym">Pullularia pullulans</name>
    <dbReference type="NCBI Taxonomy" id="5580"/>
    <lineage>
        <taxon>Eukaryota</taxon>
        <taxon>Fungi</taxon>
        <taxon>Dikarya</taxon>
        <taxon>Ascomycota</taxon>
        <taxon>Pezizomycotina</taxon>
        <taxon>Dothideomycetes</taxon>
        <taxon>Dothideomycetidae</taxon>
        <taxon>Dothideales</taxon>
        <taxon>Saccotheciaceae</taxon>
        <taxon>Aureobasidium</taxon>
    </lineage>
</organism>
<feature type="region of interest" description="Disordered" evidence="2">
    <location>
        <begin position="953"/>
        <end position="972"/>
    </location>
</feature>
<reference evidence="4 5" key="1">
    <citation type="submission" date="2018-10" db="EMBL/GenBank/DDBJ databases">
        <title>Fifty Aureobasidium pullulans genomes reveal a recombining polyextremotolerant generalist.</title>
        <authorList>
            <person name="Gostincar C."/>
            <person name="Turk M."/>
            <person name="Zajc J."/>
            <person name="Gunde-Cimerman N."/>
        </authorList>
    </citation>
    <scope>NUCLEOTIDE SEQUENCE [LARGE SCALE GENOMIC DNA]</scope>
    <source>
        <strain evidence="4 5">EXF-4256</strain>
    </source>
</reference>
<feature type="region of interest" description="Disordered" evidence="2">
    <location>
        <begin position="311"/>
        <end position="393"/>
    </location>
</feature>
<keyword evidence="3" id="KW-0812">Transmembrane</keyword>
<feature type="compositionally biased region" description="Basic and acidic residues" evidence="2">
    <location>
        <begin position="313"/>
        <end position="327"/>
    </location>
</feature>
<evidence type="ECO:0000313" key="5">
    <source>
        <dbReference type="Proteomes" id="UP000305064"/>
    </source>
</evidence>
<dbReference type="AlphaFoldDB" id="A0A4S9UYN8"/>